<sequence>MLAFRGCWKKLVLFAGQRYVSMTAVAPSAKSPISVSVLSTCSPTSSLKKVGTHNGSFHCDEALGCFMIRLTEKFADAEIIRSRDPQLLDTLDAVLDVGGVYDPSRDRYDHHQKGFNDVFGHGFNTKLSSAGLVYKHYGKEIIAKELEVDEEHQDVQRLYLCLYKRFIEAVDAIDNGINKYDTDEPPRYIDNTHLSARVGRLNLDWMDPDQSSEKENEAFKQAMFLAGHEFLESVHFLAKSWLPARSIIIECIEARRSIDPSGEIVVLNKFCPDHCVWKGDDLLAAVRIIGSYLAQTPSACQEKTRDLLQHILSIEGDDESSPFYSICFLLPMLCQTTMDVDGCKALTSFGGHKSVVNFIVNLLRGNGTAVESGTIYIACDTILNILSHRKELEGQIEESPFLQLLQEFSTLAENNNDPSLLMIASSICSLVFDLTSEEKLLNLADFNHGTLERLSQLIALSLSEMLSKEEIDAYQELYDIVRAGYDRWSNRYPSVQNAVLSSMNH</sequence>
<dbReference type="PANTHER" id="PTHR11215">
    <property type="entry name" value="METAL DEPENDENT HYDROLASE - RELATED"/>
    <property type="match status" value="1"/>
</dbReference>
<organism evidence="2 3">
    <name type="scientific">Vanilla planifolia</name>
    <name type="common">Vanilla</name>
    <dbReference type="NCBI Taxonomy" id="51239"/>
    <lineage>
        <taxon>Eukaryota</taxon>
        <taxon>Viridiplantae</taxon>
        <taxon>Streptophyta</taxon>
        <taxon>Embryophyta</taxon>
        <taxon>Tracheophyta</taxon>
        <taxon>Spermatophyta</taxon>
        <taxon>Magnoliopsida</taxon>
        <taxon>Liliopsida</taxon>
        <taxon>Asparagales</taxon>
        <taxon>Orchidaceae</taxon>
        <taxon>Vanilloideae</taxon>
        <taxon>Vanilleae</taxon>
        <taxon>Vanilla</taxon>
    </lineage>
</organism>
<dbReference type="OrthoDB" id="10265310at2759"/>
<dbReference type="InterPro" id="IPR008709">
    <property type="entry name" value="Neurochondrin"/>
</dbReference>
<evidence type="ECO:0000256" key="1">
    <source>
        <dbReference type="ARBA" id="ARBA00010105"/>
    </source>
</evidence>
<dbReference type="GO" id="GO:0005634">
    <property type="term" value="C:nucleus"/>
    <property type="evidence" value="ECO:0007669"/>
    <property type="project" value="TreeGrafter"/>
</dbReference>
<comment type="similarity">
    <text evidence="1">Belongs to the MYG1 family.</text>
</comment>
<gene>
    <name evidence="2" type="ORF">HPP92_002891</name>
</gene>
<dbReference type="InterPro" id="IPR003226">
    <property type="entry name" value="MYG1_exonuclease"/>
</dbReference>
<name>A0A835S2A8_VANPL</name>
<protein>
    <submittedName>
        <fullName evidence="2">Uncharacterized protein</fullName>
    </submittedName>
</protein>
<comment type="caution">
    <text evidence="2">The sequence shown here is derived from an EMBL/GenBank/DDBJ whole genome shotgun (WGS) entry which is preliminary data.</text>
</comment>
<evidence type="ECO:0000313" key="3">
    <source>
        <dbReference type="Proteomes" id="UP000639772"/>
    </source>
</evidence>
<dbReference type="Proteomes" id="UP000639772">
    <property type="component" value="Chromosome 1"/>
</dbReference>
<dbReference type="GO" id="GO:0005737">
    <property type="term" value="C:cytoplasm"/>
    <property type="evidence" value="ECO:0007669"/>
    <property type="project" value="TreeGrafter"/>
</dbReference>
<accession>A0A835S2A8</accession>
<dbReference type="Pfam" id="PF03690">
    <property type="entry name" value="MYG1_exonuc"/>
    <property type="match status" value="1"/>
</dbReference>
<proteinExistence type="inferred from homology"/>
<reference evidence="2 3" key="1">
    <citation type="journal article" date="2020" name="Nat. Food">
        <title>A phased Vanilla planifolia genome enables genetic improvement of flavour and production.</title>
        <authorList>
            <person name="Hasing T."/>
            <person name="Tang H."/>
            <person name="Brym M."/>
            <person name="Khazi F."/>
            <person name="Huang T."/>
            <person name="Chambers A.H."/>
        </authorList>
    </citation>
    <scope>NUCLEOTIDE SEQUENCE [LARGE SCALE GENOMIC DNA]</scope>
    <source>
        <tissue evidence="2">Leaf</tissue>
    </source>
</reference>
<dbReference type="InterPro" id="IPR016024">
    <property type="entry name" value="ARM-type_fold"/>
</dbReference>
<dbReference type="EMBL" id="JADCNM010000001">
    <property type="protein sequence ID" value="KAG0502819.1"/>
    <property type="molecule type" value="Genomic_DNA"/>
</dbReference>
<dbReference type="AlphaFoldDB" id="A0A835S2A8"/>
<dbReference type="SUPFAM" id="SSF48371">
    <property type="entry name" value="ARM repeat"/>
    <property type="match status" value="1"/>
</dbReference>
<dbReference type="Pfam" id="PF05536">
    <property type="entry name" value="Neurochondrin"/>
    <property type="match status" value="1"/>
</dbReference>
<dbReference type="PANTHER" id="PTHR11215:SF1">
    <property type="entry name" value="MYG1 EXONUCLEASE"/>
    <property type="match status" value="1"/>
</dbReference>
<evidence type="ECO:0000313" key="2">
    <source>
        <dbReference type="EMBL" id="KAG0502819.1"/>
    </source>
</evidence>